<dbReference type="SMART" id="SM00862">
    <property type="entry name" value="Trans_reg_C"/>
    <property type="match status" value="1"/>
</dbReference>
<dbReference type="Proteomes" id="UP000183413">
    <property type="component" value="Unassembled WGS sequence"/>
</dbReference>
<dbReference type="PROSITE" id="PS50110">
    <property type="entry name" value="RESPONSE_REGULATORY"/>
    <property type="match status" value="1"/>
</dbReference>
<evidence type="ECO:0000256" key="6">
    <source>
        <dbReference type="PROSITE-ProRule" id="PRU00169"/>
    </source>
</evidence>
<reference evidence="10 11" key="1">
    <citation type="submission" date="2016-10" db="EMBL/GenBank/DDBJ databases">
        <authorList>
            <person name="de Groot N.N."/>
        </authorList>
    </citation>
    <scope>NUCLEOTIDE SEQUENCE [LARGE SCALE GENOMIC DNA]</scope>
    <source>
        <strain evidence="10 11">DSM 43067</strain>
    </source>
</reference>
<dbReference type="GO" id="GO:0032993">
    <property type="term" value="C:protein-DNA complex"/>
    <property type="evidence" value="ECO:0007669"/>
    <property type="project" value="TreeGrafter"/>
</dbReference>
<protein>
    <submittedName>
        <fullName evidence="10">Two-component system, OmpR family, response regulator</fullName>
    </submittedName>
</protein>
<evidence type="ECO:0000313" key="10">
    <source>
        <dbReference type="EMBL" id="SFO73185.1"/>
    </source>
</evidence>
<dbReference type="SMART" id="SM00448">
    <property type="entry name" value="REC"/>
    <property type="match status" value="1"/>
</dbReference>
<dbReference type="CDD" id="cd17574">
    <property type="entry name" value="REC_OmpR"/>
    <property type="match status" value="1"/>
</dbReference>
<dbReference type="SUPFAM" id="SSF52172">
    <property type="entry name" value="CheY-like"/>
    <property type="match status" value="1"/>
</dbReference>
<dbReference type="PANTHER" id="PTHR48111:SF28">
    <property type="entry name" value="TRANSCRIPTIONAL REGULATORY PROTEIN TCRX-RELATED"/>
    <property type="match status" value="1"/>
</dbReference>
<dbReference type="GO" id="GO:0000976">
    <property type="term" value="F:transcription cis-regulatory region binding"/>
    <property type="evidence" value="ECO:0007669"/>
    <property type="project" value="TreeGrafter"/>
</dbReference>
<evidence type="ECO:0000259" key="9">
    <source>
        <dbReference type="PROSITE" id="PS51755"/>
    </source>
</evidence>
<evidence type="ECO:0000256" key="5">
    <source>
        <dbReference type="ARBA" id="ARBA00023163"/>
    </source>
</evidence>
<dbReference type="Gene3D" id="3.40.50.2300">
    <property type="match status" value="1"/>
</dbReference>
<keyword evidence="3" id="KW-0805">Transcription regulation</keyword>
<dbReference type="FunFam" id="1.10.10.10:FF:000005">
    <property type="entry name" value="Two-component system response regulator"/>
    <property type="match status" value="1"/>
</dbReference>
<keyword evidence="11" id="KW-1185">Reference proteome</keyword>
<dbReference type="GO" id="GO:0006355">
    <property type="term" value="P:regulation of DNA-templated transcription"/>
    <property type="evidence" value="ECO:0007669"/>
    <property type="project" value="InterPro"/>
</dbReference>
<evidence type="ECO:0000313" key="11">
    <source>
        <dbReference type="Proteomes" id="UP000183413"/>
    </source>
</evidence>
<dbReference type="EMBL" id="FOVH01000009">
    <property type="protein sequence ID" value="SFO73185.1"/>
    <property type="molecule type" value="Genomic_DNA"/>
</dbReference>
<dbReference type="InterPro" id="IPR011006">
    <property type="entry name" value="CheY-like_superfamily"/>
</dbReference>
<dbReference type="FunFam" id="3.40.50.2300:FF:000001">
    <property type="entry name" value="DNA-binding response regulator PhoB"/>
    <property type="match status" value="1"/>
</dbReference>
<feature type="domain" description="Response regulatory" evidence="8">
    <location>
        <begin position="1"/>
        <end position="114"/>
    </location>
</feature>
<keyword evidence="4 7" id="KW-0238">DNA-binding</keyword>
<feature type="domain" description="OmpR/PhoB-type" evidence="9">
    <location>
        <begin position="124"/>
        <end position="221"/>
    </location>
</feature>
<feature type="DNA-binding region" description="OmpR/PhoB-type" evidence="7">
    <location>
        <begin position="124"/>
        <end position="221"/>
    </location>
</feature>
<dbReference type="InParanoid" id="A0A1I5JKB9"/>
<dbReference type="InterPro" id="IPR036388">
    <property type="entry name" value="WH-like_DNA-bd_sf"/>
</dbReference>
<dbReference type="GO" id="GO:0005829">
    <property type="term" value="C:cytosol"/>
    <property type="evidence" value="ECO:0007669"/>
    <property type="project" value="TreeGrafter"/>
</dbReference>
<dbReference type="InterPro" id="IPR039420">
    <property type="entry name" value="WalR-like"/>
</dbReference>
<sequence>MLVVEDEPSLADILRITLEFHGFRVLRAATGARAVEMARKHRPDLLLLDVMLPDGNGWQVCRTVRSEREDVPVVFLTARDAPADIVGGLALGGDDYITKPFNIDEVVARVRAVLRRVRLQSPPPAVLRHGDVEMDEATYTVRRAGAPVDLTPTEYALLRYLMLNAGRVVTKEEILREVWKYGFSGETTVVETYVGYLRRKLDPLGTPLIVTRRGRGYQLRATE</sequence>
<dbReference type="PANTHER" id="PTHR48111">
    <property type="entry name" value="REGULATOR OF RPOS"/>
    <property type="match status" value="1"/>
</dbReference>
<feature type="modified residue" description="4-aspartylphosphate" evidence="6">
    <location>
        <position position="49"/>
    </location>
</feature>
<name>A0A1I5JKB9_9ACTN</name>
<proteinExistence type="predicted"/>
<dbReference type="eggNOG" id="COG0745">
    <property type="taxonomic scope" value="Bacteria"/>
</dbReference>
<evidence type="ECO:0000256" key="3">
    <source>
        <dbReference type="ARBA" id="ARBA00023015"/>
    </source>
</evidence>
<dbReference type="PROSITE" id="PS51755">
    <property type="entry name" value="OMPR_PHOB"/>
    <property type="match status" value="1"/>
</dbReference>
<dbReference type="Gene3D" id="6.10.250.690">
    <property type="match status" value="1"/>
</dbReference>
<organism evidence="10 11">
    <name type="scientific">Actinomadura madurae</name>
    <dbReference type="NCBI Taxonomy" id="1993"/>
    <lineage>
        <taxon>Bacteria</taxon>
        <taxon>Bacillati</taxon>
        <taxon>Actinomycetota</taxon>
        <taxon>Actinomycetes</taxon>
        <taxon>Streptosporangiales</taxon>
        <taxon>Thermomonosporaceae</taxon>
        <taxon>Actinomadura</taxon>
    </lineage>
</organism>
<evidence type="ECO:0000256" key="7">
    <source>
        <dbReference type="PROSITE-ProRule" id="PRU01091"/>
    </source>
</evidence>
<evidence type="ECO:0000259" key="8">
    <source>
        <dbReference type="PROSITE" id="PS50110"/>
    </source>
</evidence>
<dbReference type="InterPro" id="IPR001867">
    <property type="entry name" value="OmpR/PhoB-type_DNA-bd"/>
</dbReference>
<dbReference type="Pfam" id="PF00072">
    <property type="entry name" value="Response_reg"/>
    <property type="match status" value="1"/>
</dbReference>
<keyword evidence="2" id="KW-0902">Two-component regulatory system</keyword>
<dbReference type="AlphaFoldDB" id="A0A1I5JKB9"/>
<keyword evidence="5" id="KW-0804">Transcription</keyword>
<accession>A0A1I5JKB9</accession>
<evidence type="ECO:0000256" key="4">
    <source>
        <dbReference type="ARBA" id="ARBA00023125"/>
    </source>
</evidence>
<dbReference type="Pfam" id="PF00486">
    <property type="entry name" value="Trans_reg_C"/>
    <property type="match status" value="1"/>
</dbReference>
<dbReference type="InterPro" id="IPR001789">
    <property type="entry name" value="Sig_transdc_resp-reg_receiver"/>
</dbReference>
<gene>
    <name evidence="10" type="ORF">SAMN04489713_10928</name>
</gene>
<keyword evidence="1 6" id="KW-0597">Phosphoprotein</keyword>
<dbReference type="CDD" id="cd00383">
    <property type="entry name" value="trans_reg_C"/>
    <property type="match status" value="1"/>
</dbReference>
<dbReference type="STRING" id="1993.SAMN04489713_10928"/>
<dbReference type="GO" id="GO:0000156">
    <property type="term" value="F:phosphorelay response regulator activity"/>
    <property type="evidence" value="ECO:0007669"/>
    <property type="project" value="TreeGrafter"/>
</dbReference>
<evidence type="ECO:0000256" key="2">
    <source>
        <dbReference type="ARBA" id="ARBA00023012"/>
    </source>
</evidence>
<dbReference type="Gene3D" id="1.10.10.10">
    <property type="entry name" value="Winged helix-like DNA-binding domain superfamily/Winged helix DNA-binding domain"/>
    <property type="match status" value="1"/>
</dbReference>
<evidence type="ECO:0000256" key="1">
    <source>
        <dbReference type="ARBA" id="ARBA00022553"/>
    </source>
</evidence>